<proteinExistence type="predicted"/>
<evidence type="ECO:0000259" key="1">
    <source>
        <dbReference type="Pfam" id="PF01522"/>
    </source>
</evidence>
<gene>
    <name evidence="2" type="ORF">HC175_10915</name>
</gene>
<dbReference type="Pfam" id="PF01522">
    <property type="entry name" value="Polysacc_deac_1"/>
    <property type="match status" value="1"/>
</dbReference>
<dbReference type="RefSeq" id="WP_168138526.1">
    <property type="nucleotide sequence ID" value="NZ_JAAVJR010000005.1"/>
</dbReference>
<sequence length="322" mass="38189">MNNNGALVISLDFELLWGIFDKVKPEEKMRYFKSTRLVIPQILEIFKNYEISCTWAVVGMLFNKDWAEWENNKPKILPDYTDRKLSAYDFGESFRKSDNSEMMCFAPELIRKIAATPFQEIGTHTYSHYYCLEKGQTLGAFRDDLETSVSLAKHFNIDLKSLVFPRNQFNEEYLQVCRELGILNVRSNPKNWYWKDTTNNSLKNKIFRTGDAYIGPKNKAYKHSDLVKDKNELMAQKASRLFRPYSPHRVLNNLKVIRIKDEMSEAAKNNKIYHLWWHPHNFGNFPEESLSDLIEIMEHFKFCQKKYDFRSEHMMNVYSSYT</sequence>
<feature type="domain" description="NodB homology" evidence="1">
    <location>
        <begin position="38"/>
        <end position="182"/>
    </location>
</feature>
<dbReference type="EMBL" id="JAAVJR010000005">
    <property type="protein sequence ID" value="NJW53432.1"/>
    <property type="molecule type" value="Genomic_DNA"/>
</dbReference>
<dbReference type="CDD" id="cd10929">
    <property type="entry name" value="CE4_u5"/>
    <property type="match status" value="1"/>
</dbReference>
<comment type="caution">
    <text evidence="2">The sequence shown here is derived from an EMBL/GenBank/DDBJ whole genome shotgun (WGS) entry which is preliminary data.</text>
</comment>
<organism evidence="2 3">
    <name type="scientific">Salinimicrobium oceani</name>
    <dbReference type="NCBI Taxonomy" id="2722702"/>
    <lineage>
        <taxon>Bacteria</taxon>
        <taxon>Pseudomonadati</taxon>
        <taxon>Bacteroidota</taxon>
        <taxon>Flavobacteriia</taxon>
        <taxon>Flavobacteriales</taxon>
        <taxon>Flavobacteriaceae</taxon>
        <taxon>Salinimicrobium</taxon>
    </lineage>
</organism>
<dbReference type="InterPro" id="IPR002509">
    <property type="entry name" value="NODB_dom"/>
</dbReference>
<reference evidence="2 3" key="1">
    <citation type="submission" date="2020-03" db="EMBL/GenBank/DDBJ databases">
        <title>Salinimicrobium sp. nov, isolated from SCS.</title>
        <authorList>
            <person name="Cao W.R."/>
        </authorList>
    </citation>
    <scope>NUCLEOTIDE SEQUENCE [LARGE SCALE GENOMIC DNA]</scope>
    <source>
        <strain evidence="3">J15B91</strain>
    </source>
</reference>
<dbReference type="Gene3D" id="3.20.20.370">
    <property type="entry name" value="Glycoside hydrolase/deacetylase"/>
    <property type="match status" value="1"/>
</dbReference>
<keyword evidence="3" id="KW-1185">Reference proteome</keyword>
<evidence type="ECO:0000313" key="3">
    <source>
        <dbReference type="Proteomes" id="UP000703674"/>
    </source>
</evidence>
<dbReference type="Proteomes" id="UP000703674">
    <property type="component" value="Unassembled WGS sequence"/>
</dbReference>
<name>A0ABX1D277_9FLAO</name>
<evidence type="ECO:0000313" key="2">
    <source>
        <dbReference type="EMBL" id="NJW53432.1"/>
    </source>
</evidence>
<dbReference type="InterPro" id="IPR011330">
    <property type="entry name" value="Glyco_hydro/deAcase_b/a-brl"/>
</dbReference>
<dbReference type="SUPFAM" id="SSF88713">
    <property type="entry name" value="Glycoside hydrolase/deacetylase"/>
    <property type="match status" value="1"/>
</dbReference>
<protein>
    <submittedName>
        <fullName evidence="2">Polysaccharide deacetylase family protein</fullName>
    </submittedName>
</protein>
<accession>A0ABX1D277</accession>